<keyword evidence="4 5" id="KW-0326">Glycosidase</keyword>
<dbReference type="SMART" id="SM00636">
    <property type="entry name" value="Glyco_18"/>
    <property type="match status" value="1"/>
</dbReference>
<sequence length="388" mass="41931">MMLRHSLSLGATCLLTAILLAAVTSFGMDGAVPPSGRKPLVIGYVASWKAYEPGFRMADLRTKGLTHIIYAFGKVGPDGTVSLGDPCIDVGACGDGERPFGLAGNFAALASLKKRNPDLKVLVSLGGWQGSGSFSDAAASKAGRYRMARTAIQTYIDPYPGLFDGFDIDWEFPVEGGLEDNSHRPADKANFTALMTAFRDTLDEAGAAKGRRYLLSAAVSADLPNLANLQPKRLSRVVDWLSVMTYDYHADSDETAFNAPLFPAEGDPDREMNADASIRAYLRYVDPAKLVLGLPFYGRLYSGVDEDRNGLFQPGTPGDPDGGLPAEMDYRQLRQSSISRNGFLRFWSARARCLGSSIAKPDCGSPTTIRTRCSGRRVTREMQDSLAS</sequence>
<evidence type="ECO:0000256" key="5">
    <source>
        <dbReference type="RuleBase" id="RU000489"/>
    </source>
</evidence>
<dbReference type="AlphaFoldDB" id="A0A1E2RZQ8"/>
<evidence type="ECO:0000256" key="3">
    <source>
        <dbReference type="ARBA" id="ARBA00022801"/>
    </source>
</evidence>
<evidence type="ECO:0000256" key="1">
    <source>
        <dbReference type="ARBA" id="ARBA00000822"/>
    </source>
</evidence>
<gene>
    <name evidence="8" type="ORF">A7A08_01763</name>
</gene>
<reference evidence="8 9" key="1">
    <citation type="submission" date="2016-07" db="EMBL/GenBank/DDBJ databases">
        <title>Draft genome sequence of Methyloligella halotolerans C2T (VKM B-2706T=CCUG 61687T=DSM 25045T), a halotolerant polyhydroxybutyrate accumulating methylotroph.</title>
        <authorList>
            <person name="Vasilenko O.V."/>
            <person name="Doronina N.V."/>
            <person name="Poroshina M.N."/>
            <person name="Tarlachkov S.V."/>
            <person name="Trotsenko Y.A."/>
        </authorList>
    </citation>
    <scope>NUCLEOTIDE SEQUENCE [LARGE SCALE GENOMIC DNA]</scope>
    <source>
        <strain evidence="8 9">VKM B-2706</strain>
    </source>
</reference>
<dbReference type="PANTHER" id="PTHR11177">
    <property type="entry name" value="CHITINASE"/>
    <property type="match status" value="1"/>
</dbReference>
<dbReference type="GO" id="GO:0005975">
    <property type="term" value="P:carbohydrate metabolic process"/>
    <property type="evidence" value="ECO:0007669"/>
    <property type="project" value="InterPro"/>
</dbReference>
<dbReference type="STRING" id="1177755.A7A08_01763"/>
<dbReference type="GO" id="GO:0008061">
    <property type="term" value="F:chitin binding"/>
    <property type="evidence" value="ECO:0007669"/>
    <property type="project" value="InterPro"/>
</dbReference>
<keyword evidence="3 5" id="KW-0378">Hydrolase</keyword>
<evidence type="ECO:0000256" key="6">
    <source>
        <dbReference type="RuleBase" id="RU004453"/>
    </source>
</evidence>
<dbReference type="SUPFAM" id="SSF51445">
    <property type="entry name" value="(Trans)glycosidases"/>
    <property type="match status" value="1"/>
</dbReference>
<proteinExistence type="inferred from homology"/>
<evidence type="ECO:0000256" key="4">
    <source>
        <dbReference type="ARBA" id="ARBA00023295"/>
    </source>
</evidence>
<name>A0A1E2RZQ8_9HYPH</name>
<dbReference type="PROSITE" id="PS01095">
    <property type="entry name" value="GH18_1"/>
    <property type="match status" value="1"/>
</dbReference>
<dbReference type="EMBL" id="MASI01000003">
    <property type="protein sequence ID" value="ODA67727.1"/>
    <property type="molecule type" value="Genomic_DNA"/>
</dbReference>
<comment type="catalytic activity">
    <reaction evidence="1">
        <text>Random endo-hydrolysis of N-acetyl-beta-D-glucosaminide (1-&gt;4)-beta-linkages in chitin and chitodextrins.</text>
        <dbReference type="EC" id="3.2.1.14"/>
    </reaction>
</comment>
<dbReference type="PRINTS" id="PR00551">
    <property type="entry name" value="2SGLOBULIN"/>
</dbReference>
<dbReference type="GO" id="GO:0008843">
    <property type="term" value="F:endochitinase activity"/>
    <property type="evidence" value="ECO:0007669"/>
    <property type="project" value="UniProtKB-EC"/>
</dbReference>
<dbReference type="PANTHER" id="PTHR11177:SF317">
    <property type="entry name" value="CHITINASE 12-RELATED"/>
    <property type="match status" value="1"/>
</dbReference>
<comment type="caution">
    <text evidence="8">The sequence shown here is derived from an EMBL/GenBank/DDBJ whole genome shotgun (WGS) entry which is preliminary data.</text>
</comment>
<dbReference type="EC" id="3.2.1.14" evidence="2"/>
<dbReference type="Proteomes" id="UP000095087">
    <property type="component" value="Unassembled WGS sequence"/>
</dbReference>
<dbReference type="InterPro" id="IPR017853">
    <property type="entry name" value="GH"/>
</dbReference>
<dbReference type="Gene3D" id="3.20.20.80">
    <property type="entry name" value="Glycosidases"/>
    <property type="match status" value="1"/>
</dbReference>
<comment type="similarity">
    <text evidence="6">Belongs to the glycosyl hydrolase 18 family.</text>
</comment>
<organism evidence="8 9">
    <name type="scientific">Methyloligella halotolerans</name>
    <dbReference type="NCBI Taxonomy" id="1177755"/>
    <lineage>
        <taxon>Bacteria</taxon>
        <taxon>Pseudomonadati</taxon>
        <taxon>Pseudomonadota</taxon>
        <taxon>Alphaproteobacteria</taxon>
        <taxon>Hyphomicrobiales</taxon>
        <taxon>Hyphomicrobiaceae</taxon>
        <taxon>Methyloligella</taxon>
    </lineage>
</organism>
<dbReference type="InterPro" id="IPR000677">
    <property type="entry name" value="Chitinase-like"/>
</dbReference>
<dbReference type="PATRIC" id="fig|1177755.3.peg.1767"/>
<evidence type="ECO:0000313" key="8">
    <source>
        <dbReference type="EMBL" id="ODA67727.1"/>
    </source>
</evidence>
<keyword evidence="9" id="KW-1185">Reference proteome</keyword>
<evidence type="ECO:0000259" key="7">
    <source>
        <dbReference type="PROSITE" id="PS51910"/>
    </source>
</evidence>
<dbReference type="InterPro" id="IPR050314">
    <property type="entry name" value="Glycosyl_Hydrlase_18"/>
</dbReference>
<dbReference type="OrthoDB" id="119355at2"/>
<dbReference type="Pfam" id="PF00704">
    <property type="entry name" value="Glyco_hydro_18"/>
    <property type="match status" value="1"/>
</dbReference>
<dbReference type="InterPro" id="IPR001579">
    <property type="entry name" value="Glyco_hydro_18_chit_AS"/>
</dbReference>
<dbReference type="InterPro" id="IPR011583">
    <property type="entry name" value="Chitinase_II/V-like_cat"/>
</dbReference>
<dbReference type="InterPro" id="IPR001223">
    <property type="entry name" value="Glyco_hydro18_cat"/>
</dbReference>
<protein>
    <recommendedName>
        <fullName evidence="2">chitinase</fullName>
        <ecNumber evidence="2">3.2.1.14</ecNumber>
    </recommendedName>
</protein>
<accession>A0A1E2RZQ8</accession>
<dbReference type="PROSITE" id="PS51910">
    <property type="entry name" value="GH18_2"/>
    <property type="match status" value="1"/>
</dbReference>
<dbReference type="CDD" id="cd06548">
    <property type="entry name" value="GH18_chitinase"/>
    <property type="match status" value="1"/>
</dbReference>
<dbReference type="RefSeq" id="WP_069095037.1">
    <property type="nucleotide sequence ID" value="NZ_MASI01000003.1"/>
</dbReference>
<evidence type="ECO:0000256" key="2">
    <source>
        <dbReference type="ARBA" id="ARBA00012729"/>
    </source>
</evidence>
<evidence type="ECO:0000313" key="9">
    <source>
        <dbReference type="Proteomes" id="UP000095087"/>
    </source>
</evidence>
<feature type="domain" description="GH18" evidence="7">
    <location>
        <begin position="39"/>
        <end position="388"/>
    </location>
</feature>